<dbReference type="Pfam" id="PF12623">
    <property type="entry name" value="Hen1_L"/>
    <property type="match status" value="1"/>
</dbReference>
<keyword evidence="7" id="KW-0479">Metal-binding</keyword>
<dbReference type="Gene3D" id="3.40.50.150">
    <property type="entry name" value="Vaccinia Virus protein VP39"/>
    <property type="match status" value="1"/>
</dbReference>
<sequence length="446" mass="48517">MLLTVSTTARPATDLGYLLFKHPDRAQSFAIASGTAHVFYPQADESVCTAALLLEVDPITLAKSRPGSSYVDDRPYASGSLMAVAIGSVFRTAMNGRCDARPELAEQAIPLVVHLPAVAHQGDADLAERLFAPLGWQVETTPVPLDPAFPAWGDSRFLDLRLTGRLRLADALRHLYVLLPVLDDTKHYWVGEDEVAKLVRAGGDWLPGHPERDLVSRRYLAHQRGYVRDALTQLSELDGTLPEEQAPSHRPLAALRAEAVVAALHEVGARRVLDLGCGGGALLERLVADTAFTEILGTDVSAGALDAAQRRLAKLPDRARSRVSLRHSSLTYTDPELAGFDAAVLMEVVEHVDPARLPALERVVFGVARPRHVVVTTPNVEYNPLLGQAEHRHPDHRFEWTRAQFQEWAGAVAARTGYTVRFGPVGPVDPDLGPATQLAVFSTEEA</sequence>
<dbReference type="Proteomes" id="UP000199051">
    <property type="component" value="Unassembled WGS sequence"/>
</dbReference>
<evidence type="ECO:0000256" key="4">
    <source>
        <dbReference type="ARBA" id="ARBA00022603"/>
    </source>
</evidence>
<dbReference type="PANTHER" id="PTHR21404:SF3">
    <property type="entry name" value="SMALL RNA 2'-O-METHYLTRANSFERASE"/>
    <property type="match status" value="1"/>
</dbReference>
<evidence type="ECO:0000256" key="10">
    <source>
        <dbReference type="ARBA" id="ARBA00023158"/>
    </source>
</evidence>
<reference evidence="16" key="1">
    <citation type="submission" date="2016-10" db="EMBL/GenBank/DDBJ databases">
        <authorList>
            <person name="Varghese N."/>
            <person name="Submissions S."/>
        </authorList>
    </citation>
    <scope>NUCLEOTIDE SEQUENCE [LARGE SCALE GENOMIC DNA]</scope>
    <source>
        <strain evidence="16">DSM 44260</strain>
    </source>
</reference>
<evidence type="ECO:0000256" key="5">
    <source>
        <dbReference type="ARBA" id="ARBA00022679"/>
    </source>
</evidence>
<evidence type="ECO:0000259" key="14">
    <source>
        <dbReference type="Pfam" id="PF12623"/>
    </source>
</evidence>
<name>A0A1H9USJ6_9PSEU</name>
<dbReference type="PANTHER" id="PTHR21404">
    <property type="entry name" value="HEN1"/>
    <property type="match status" value="1"/>
</dbReference>
<gene>
    <name evidence="15" type="ORF">SAMN04487818_107434</name>
</gene>
<dbReference type="InterPro" id="IPR024740">
    <property type="entry name" value="Hen1_N"/>
</dbReference>
<evidence type="ECO:0000256" key="2">
    <source>
        <dbReference type="ARBA" id="ARBA00009026"/>
    </source>
</evidence>
<dbReference type="Pfam" id="PF08242">
    <property type="entry name" value="Methyltransf_12"/>
    <property type="match status" value="1"/>
</dbReference>
<keyword evidence="16" id="KW-1185">Reference proteome</keyword>
<dbReference type="InterPro" id="IPR013217">
    <property type="entry name" value="Methyltransf_12"/>
</dbReference>
<evidence type="ECO:0000256" key="8">
    <source>
        <dbReference type="ARBA" id="ARBA00022842"/>
    </source>
</evidence>
<keyword evidence="6" id="KW-0949">S-adenosyl-L-methionine</keyword>
<dbReference type="InterPro" id="IPR024026">
    <property type="entry name" value="3'-RNA_MeTfrase_Hen1_bac"/>
</dbReference>
<dbReference type="InterPro" id="IPR038546">
    <property type="entry name" value="Hen1_N_sf"/>
</dbReference>
<evidence type="ECO:0000256" key="11">
    <source>
        <dbReference type="ARBA" id="ARBA00035025"/>
    </source>
</evidence>
<dbReference type="InterPro" id="IPR026610">
    <property type="entry name" value="Hen1"/>
</dbReference>
<evidence type="ECO:0000256" key="1">
    <source>
        <dbReference type="ARBA" id="ARBA00001946"/>
    </source>
</evidence>
<evidence type="ECO:0000313" key="15">
    <source>
        <dbReference type="EMBL" id="SES12094.1"/>
    </source>
</evidence>
<dbReference type="CDD" id="cd02440">
    <property type="entry name" value="AdoMet_MTases"/>
    <property type="match status" value="1"/>
</dbReference>
<evidence type="ECO:0000259" key="13">
    <source>
        <dbReference type="Pfam" id="PF08242"/>
    </source>
</evidence>
<dbReference type="GO" id="GO:0090486">
    <property type="term" value="F:small RNA 2'-O-methyltransferase activity"/>
    <property type="evidence" value="ECO:0007669"/>
    <property type="project" value="UniProtKB-EC"/>
</dbReference>
<proteinExistence type="inferred from homology"/>
<keyword evidence="10" id="KW-0943">RNA-mediated gene silencing</keyword>
<evidence type="ECO:0000256" key="9">
    <source>
        <dbReference type="ARBA" id="ARBA00022884"/>
    </source>
</evidence>
<evidence type="ECO:0000256" key="6">
    <source>
        <dbReference type="ARBA" id="ARBA00022691"/>
    </source>
</evidence>
<dbReference type="SUPFAM" id="SSF53335">
    <property type="entry name" value="S-adenosyl-L-methionine-dependent methyltransferases"/>
    <property type="match status" value="1"/>
</dbReference>
<dbReference type="EC" id="2.1.1.386" evidence="11"/>
<dbReference type="RefSeq" id="WP_092779887.1">
    <property type="nucleotide sequence ID" value="NZ_FOGI01000007.1"/>
</dbReference>
<accession>A0A1H9USJ6</accession>
<dbReference type="Gene3D" id="3.30.1610.20">
    <property type="entry name" value="Hen1, N-terminal domain"/>
    <property type="match status" value="1"/>
</dbReference>
<dbReference type="GO" id="GO:0031047">
    <property type="term" value="P:regulatory ncRNA-mediated gene silencing"/>
    <property type="evidence" value="ECO:0007669"/>
    <property type="project" value="UniProtKB-KW"/>
</dbReference>
<evidence type="ECO:0000313" key="16">
    <source>
        <dbReference type="Proteomes" id="UP000199051"/>
    </source>
</evidence>
<evidence type="ECO:0000256" key="12">
    <source>
        <dbReference type="ARBA" id="ARBA00048418"/>
    </source>
</evidence>
<dbReference type="GO" id="GO:0003723">
    <property type="term" value="F:RNA binding"/>
    <property type="evidence" value="ECO:0007669"/>
    <property type="project" value="UniProtKB-KW"/>
</dbReference>
<evidence type="ECO:0000256" key="3">
    <source>
        <dbReference type="ARBA" id="ARBA00021330"/>
    </source>
</evidence>
<organism evidence="15 16">
    <name type="scientific">Actinokineospora terrae</name>
    <dbReference type="NCBI Taxonomy" id="155974"/>
    <lineage>
        <taxon>Bacteria</taxon>
        <taxon>Bacillati</taxon>
        <taxon>Actinomycetota</taxon>
        <taxon>Actinomycetes</taxon>
        <taxon>Pseudonocardiales</taxon>
        <taxon>Pseudonocardiaceae</taxon>
        <taxon>Actinokineospora</taxon>
    </lineage>
</organism>
<comment type="similarity">
    <text evidence="2">Belongs to the methyltransferase superfamily. HEN1 family.</text>
</comment>
<dbReference type="AlphaFoldDB" id="A0A1H9USJ6"/>
<evidence type="ECO:0000256" key="7">
    <source>
        <dbReference type="ARBA" id="ARBA00022723"/>
    </source>
</evidence>
<dbReference type="InterPro" id="IPR029063">
    <property type="entry name" value="SAM-dependent_MTases_sf"/>
</dbReference>
<dbReference type="EMBL" id="FOGI01000007">
    <property type="protein sequence ID" value="SES12094.1"/>
    <property type="molecule type" value="Genomic_DNA"/>
</dbReference>
<keyword evidence="5 15" id="KW-0808">Transferase</keyword>
<feature type="domain" description="Hen1 N-terminal" evidence="14">
    <location>
        <begin position="1"/>
        <end position="234"/>
    </location>
</feature>
<dbReference type="GO" id="GO:0001510">
    <property type="term" value="P:RNA methylation"/>
    <property type="evidence" value="ECO:0007669"/>
    <property type="project" value="InterPro"/>
</dbReference>
<comment type="catalytic activity">
    <reaction evidence="12">
        <text>small RNA 3'-end nucleotide + S-adenosyl-L-methionine = small RNA 3'-end 2'-O-methylnucleotide + S-adenosyl-L-homocysteine + H(+)</text>
        <dbReference type="Rhea" id="RHEA:37887"/>
        <dbReference type="Rhea" id="RHEA-COMP:10415"/>
        <dbReference type="Rhea" id="RHEA-COMP:10416"/>
        <dbReference type="ChEBI" id="CHEBI:15378"/>
        <dbReference type="ChEBI" id="CHEBI:57856"/>
        <dbReference type="ChEBI" id="CHEBI:59789"/>
        <dbReference type="ChEBI" id="CHEBI:74896"/>
        <dbReference type="ChEBI" id="CHEBI:74898"/>
        <dbReference type="EC" id="2.1.1.386"/>
    </reaction>
</comment>
<dbReference type="NCBIfam" id="TIGR04074">
    <property type="entry name" value="bacter_Hen1"/>
    <property type="match status" value="1"/>
</dbReference>
<feature type="domain" description="Methyltransferase type 12" evidence="13">
    <location>
        <begin position="273"/>
        <end position="363"/>
    </location>
</feature>
<dbReference type="GO" id="GO:0046872">
    <property type="term" value="F:metal ion binding"/>
    <property type="evidence" value="ECO:0007669"/>
    <property type="project" value="UniProtKB-KW"/>
</dbReference>
<keyword evidence="4 15" id="KW-0489">Methyltransferase</keyword>
<protein>
    <recommendedName>
        <fullName evidence="3">Small RNA 2'-O-methyltransferase</fullName>
        <ecNumber evidence="11">2.1.1.386</ecNumber>
    </recommendedName>
</protein>
<keyword evidence="8" id="KW-0460">Magnesium</keyword>
<dbReference type="STRING" id="155974.SAMN04487818_107434"/>
<comment type="cofactor">
    <cofactor evidence="1">
        <name>Mg(2+)</name>
        <dbReference type="ChEBI" id="CHEBI:18420"/>
    </cofactor>
</comment>
<keyword evidence="9" id="KW-0694">RNA-binding</keyword>